<dbReference type="InterPro" id="IPR001509">
    <property type="entry name" value="Epimerase_deHydtase"/>
</dbReference>
<dbReference type="CDD" id="cd05240">
    <property type="entry name" value="UDP_G4E_3_SDR_e"/>
    <property type="match status" value="1"/>
</dbReference>
<dbReference type="PANTHER" id="PTHR43245:SF52">
    <property type="entry name" value="NAD-DEPENDENT EPIMERASE_DEHYDRATASE"/>
    <property type="match status" value="1"/>
</dbReference>
<dbReference type="InterPro" id="IPR050177">
    <property type="entry name" value="Lipid_A_modif_metabolic_enz"/>
</dbReference>
<evidence type="ECO:0000259" key="1">
    <source>
        <dbReference type="Pfam" id="PF01370"/>
    </source>
</evidence>
<dbReference type="Gene3D" id="3.40.50.720">
    <property type="entry name" value="NAD(P)-binding Rossmann-like Domain"/>
    <property type="match status" value="1"/>
</dbReference>
<dbReference type="EMBL" id="ARXR01000001">
    <property type="protein sequence ID" value="MBF5051611.1"/>
    <property type="molecule type" value="Genomic_DNA"/>
</dbReference>
<proteinExistence type="predicted"/>
<keyword evidence="3" id="KW-1185">Reference proteome</keyword>
<protein>
    <submittedName>
        <fullName evidence="2">NAD-dependent epimerase/dehydratase</fullName>
    </submittedName>
</protein>
<gene>
    <name evidence="2" type="ORF">ISO4_00213</name>
</gene>
<dbReference type="Proteomes" id="UP000644441">
    <property type="component" value="Unassembled WGS sequence"/>
</dbReference>
<dbReference type="RefSeq" id="WP_194854854.1">
    <property type="nucleotide sequence ID" value="NZ_ARXR01000001.1"/>
</dbReference>
<dbReference type="SUPFAM" id="SSF51735">
    <property type="entry name" value="NAD(P)-binding Rossmann-fold domains"/>
    <property type="match status" value="1"/>
</dbReference>
<evidence type="ECO:0000313" key="3">
    <source>
        <dbReference type="Proteomes" id="UP000644441"/>
    </source>
</evidence>
<comment type="caution">
    <text evidence="2">The sequence shown here is derived from an EMBL/GenBank/DDBJ whole genome shotgun (WGS) entry which is preliminary data.</text>
</comment>
<dbReference type="InterPro" id="IPR036291">
    <property type="entry name" value="NAD(P)-bd_dom_sf"/>
</dbReference>
<sequence>MSRVLITGAGGYIGRLLGERLAEGHTVLGLDVRVPPGLPFECREGDIRDPALGELLREQRIDTVVHLAAVLEDSGDRARDYDIDVNGTRNVLDACLGAGVGQLIVTSSGAAYGYHSDNPPWLDEQDPLRGNPEFAYSDHKRLVEEMLADYRQRHPALRQLILRPGTVLGEGTRNQITALFERKRILAIAGSDSPFVFIWDRDVVGAIARGVETGAEGVYNLAGDGALGVRQVAAILDKPVLVLPAGLLRAALWLGHRLGLTPHTPDKLNFLRYRPVLSNRRLKEEFGYRPEKTSEQAFRLFVDAARTRGQL</sequence>
<name>A0ABS0ABU6_9GAMM</name>
<accession>A0ABS0ABU6</accession>
<dbReference type="Pfam" id="PF01370">
    <property type="entry name" value="Epimerase"/>
    <property type="match status" value="1"/>
</dbReference>
<organism evidence="2 3">
    <name type="scientific">Alloalcanivorax venustensis ISO4</name>
    <dbReference type="NCBI Taxonomy" id="1177184"/>
    <lineage>
        <taxon>Bacteria</taxon>
        <taxon>Pseudomonadati</taxon>
        <taxon>Pseudomonadota</taxon>
        <taxon>Gammaproteobacteria</taxon>
        <taxon>Oceanospirillales</taxon>
        <taxon>Alcanivoracaceae</taxon>
        <taxon>Alloalcanivorax</taxon>
    </lineage>
</organism>
<reference evidence="2 3" key="1">
    <citation type="submission" date="2012-09" db="EMBL/GenBank/DDBJ databases">
        <title>Genome Sequence of alkane-degrading Bacterium Alcanivorax venustensis ISO4.</title>
        <authorList>
            <person name="Lai Q."/>
            <person name="Shao Z."/>
        </authorList>
    </citation>
    <scope>NUCLEOTIDE SEQUENCE [LARGE SCALE GENOMIC DNA]</scope>
    <source>
        <strain evidence="2 3">ISO4</strain>
    </source>
</reference>
<dbReference type="PANTHER" id="PTHR43245">
    <property type="entry name" value="BIFUNCTIONAL POLYMYXIN RESISTANCE PROTEIN ARNA"/>
    <property type="match status" value="1"/>
</dbReference>
<evidence type="ECO:0000313" key="2">
    <source>
        <dbReference type="EMBL" id="MBF5051611.1"/>
    </source>
</evidence>
<feature type="domain" description="NAD-dependent epimerase/dehydratase" evidence="1">
    <location>
        <begin position="4"/>
        <end position="213"/>
    </location>
</feature>